<proteinExistence type="predicted"/>
<sequence>MRSPAGMPLDDPEVAAMVAALDTVRQAHWRRDRSPYTPQVFRVSEAEVTVWMLVSRRPHTAAHKIADVVITSAGGPDSAPDPDAVCGALGQAFAVVVAAHSDDAATRLEVHPWLVRSLPDLSNLLRHNGFVVSRSPLASIPSTTGDVTGWVRWAAPLRPDSVEVPPFMGQTTDFTCGAVSLITAIHRPGRSVLSDPADRASNRRDELRWWRKATNMPACDPLTLALADAEALGPGTPAPTVYLTGTGPILLEDYDGLERDRRATLQDLSRQEAEALGIEIRPDWPGPSALADLVEHGHAVQLLIDEVPMHAEEIPHWITAFAVTTTASGQRVLVVQDPWVDADHGETWVDADQLPITLDDIDLMARFGTPSYRSAIVLTR</sequence>
<reference evidence="1 2" key="1">
    <citation type="journal article" date="2013" name="ISME J.">
        <title>A metabolic model for members of the genus Tetrasphaera involved in enhanced biological phosphorus removal.</title>
        <authorList>
            <person name="Kristiansen R."/>
            <person name="Nguyen H.T.T."/>
            <person name="Saunders A.M."/>
            <person name="Nielsen J.L."/>
            <person name="Wimmer R."/>
            <person name="Le V.Q."/>
            <person name="McIlroy S.J."/>
            <person name="Petrovski S."/>
            <person name="Seviour R.J."/>
            <person name="Calteau A."/>
            <person name="Nielsen K.L."/>
            <person name="Nielsen P.H."/>
        </authorList>
    </citation>
    <scope>NUCLEOTIDE SEQUENCE [LARGE SCALE GENOMIC DNA]</scope>
    <source>
        <strain evidence="1 2">T1-X7</strain>
    </source>
</reference>
<name>A0A077LV99_9MICO</name>
<protein>
    <submittedName>
        <fullName evidence="1">Uncharacterized protein</fullName>
    </submittedName>
</protein>
<dbReference type="Proteomes" id="UP000035721">
    <property type="component" value="Unassembled WGS sequence"/>
</dbReference>
<accession>A0A077LV99</accession>
<dbReference type="AlphaFoldDB" id="A0A077LV99"/>
<gene>
    <name evidence="1" type="ORF">BN12_1390012</name>
</gene>
<dbReference type="STRING" id="1194083.BN12_1390012"/>
<organism evidence="1 2">
    <name type="scientific">Nostocoides japonicum T1-X7</name>
    <dbReference type="NCBI Taxonomy" id="1194083"/>
    <lineage>
        <taxon>Bacteria</taxon>
        <taxon>Bacillati</taxon>
        <taxon>Actinomycetota</taxon>
        <taxon>Actinomycetes</taxon>
        <taxon>Micrococcales</taxon>
        <taxon>Intrasporangiaceae</taxon>
        <taxon>Nostocoides</taxon>
    </lineage>
</organism>
<keyword evidence="2" id="KW-1185">Reference proteome</keyword>
<evidence type="ECO:0000313" key="2">
    <source>
        <dbReference type="Proteomes" id="UP000035721"/>
    </source>
</evidence>
<dbReference type="InterPro" id="IPR021770">
    <property type="entry name" value="DUF3335"/>
</dbReference>
<dbReference type="OrthoDB" id="27442at2"/>
<dbReference type="EMBL" id="CAJB01000045">
    <property type="protein sequence ID" value="CCH76667.1"/>
    <property type="molecule type" value="Genomic_DNA"/>
</dbReference>
<dbReference type="Pfam" id="PF11814">
    <property type="entry name" value="DUF3335"/>
    <property type="match status" value="1"/>
</dbReference>
<evidence type="ECO:0000313" key="1">
    <source>
        <dbReference type="EMBL" id="CCH76667.1"/>
    </source>
</evidence>
<dbReference type="RefSeq" id="WP_083454657.1">
    <property type="nucleotide sequence ID" value="NZ_HF570958.1"/>
</dbReference>
<comment type="caution">
    <text evidence="1">The sequence shown here is derived from an EMBL/GenBank/DDBJ whole genome shotgun (WGS) entry which is preliminary data.</text>
</comment>